<protein>
    <submittedName>
        <fullName evidence="1">Uncharacterized protein</fullName>
    </submittedName>
</protein>
<dbReference type="EMBL" id="OX395142">
    <property type="protein sequence ID" value="CAI5796657.1"/>
    <property type="molecule type" value="Genomic_DNA"/>
</dbReference>
<dbReference type="Proteomes" id="UP001178461">
    <property type="component" value="Chromosome 17"/>
</dbReference>
<evidence type="ECO:0000313" key="2">
    <source>
        <dbReference type="Proteomes" id="UP001178461"/>
    </source>
</evidence>
<dbReference type="AlphaFoldDB" id="A0AA35PTW9"/>
<organism evidence="1 2">
    <name type="scientific">Podarcis lilfordi</name>
    <name type="common">Lilford's wall lizard</name>
    <dbReference type="NCBI Taxonomy" id="74358"/>
    <lineage>
        <taxon>Eukaryota</taxon>
        <taxon>Metazoa</taxon>
        <taxon>Chordata</taxon>
        <taxon>Craniata</taxon>
        <taxon>Vertebrata</taxon>
        <taxon>Euteleostomi</taxon>
        <taxon>Lepidosauria</taxon>
        <taxon>Squamata</taxon>
        <taxon>Bifurcata</taxon>
        <taxon>Unidentata</taxon>
        <taxon>Episquamata</taxon>
        <taxon>Laterata</taxon>
        <taxon>Lacertibaenia</taxon>
        <taxon>Lacertidae</taxon>
        <taxon>Podarcis</taxon>
    </lineage>
</organism>
<keyword evidence="2" id="KW-1185">Reference proteome</keyword>
<accession>A0AA35PTW9</accession>
<evidence type="ECO:0000313" key="1">
    <source>
        <dbReference type="EMBL" id="CAI5796657.1"/>
    </source>
</evidence>
<gene>
    <name evidence="1" type="ORF">PODLI_1B040333</name>
</gene>
<sequence length="89" mass="10235">MIWSNSNYHNSENFRWLLETLLLLYLGHKISWILNFSIIDHQLQIVLGCIQVIIFPGAATENSSRRLKAKNEGCFSSTQKSQPPEIAFL</sequence>
<name>A0AA35PTW9_9SAUR</name>
<reference evidence="1" key="1">
    <citation type="submission" date="2022-12" db="EMBL/GenBank/DDBJ databases">
        <authorList>
            <person name="Alioto T."/>
            <person name="Alioto T."/>
            <person name="Gomez Garrido J."/>
        </authorList>
    </citation>
    <scope>NUCLEOTIDE SEQUENCE</scope>
</reference>
<proteinExistence type="predicted"/>